<dbReference type="EMBL" id="SMKI01000795">
    <property type="protein sequence ID" value="TDC60569.1"/>
    <property type="molecule type" value="Genomic_DNA"/>
</dbReference>
<protein>
    <recommendedName>
        <fullName evidence="3">SMI1/KNR4 family protein</fullName>
    </recommendedName>
</protein>
<accession>A0A4R4SE75</accession>
<evidence type="ECO:0000313" key="2">
    <source>
        <dbReference type="Proteomes" id="UP000295345"/>
    </source>
</evidence>
<reference evidence="1 2" key="1">
    <citation type="submission" date="2019-03" db="EMBL/GenBank/DDBJ databases">
        <title>Draft genome sequences of novel Actinobacteria.</title>
        <authorList>
            <person name="Sahin N."/>
            <person name="Ay H."/>
            <person name="Saygin H."/>
        </authorList>
    </citation>
    <scope>NUCLEOTIDE SEQUENCE [LARGE SCALE GENOMIC DNA]</scope>
    <source>
        <strain evidence="1 2">DSM 41900</strain>
    </source>
</reference>
<comment type="caution">
    <text evidence="1">The sequence shown here is derived from an EMBL/GenBank/DDBJ whole genome shotgun (WGS) entry which is preliminary data.</text>
</comment>
<dbReference type="OrthoDB" id="3482692at2"/>
<evidence type="ECO:0008006" key="3">
    <source>
        <dbReference type="Google" id="ProtNLM"/>
    </source>
</evidence>
<organism evidence="1 2">
    <name type="scientific">Streptomyces hainanensis</name>
    <dbReference type="NCBI Taxonomy" id="402648"/>
    <lineage>
        <taxon>Bacteria</taxon>
        <taxon>Bacillati</taxon>
        <taxon>Actinomycetota</taxon>
        <taxon>Actinomycetes</taxon>
        <taxon>Kitasatosporales</taxon>
        <taxon>Streptomycetaceae</taxon>
        <taxon>Streptomyces</taxon>
    </lineage>
</organism>
<name>A0A4R4SE75_9ACTN</name>
<proteinExistence type="predicted"/>
<dbReference type="AlphaFoldDB" id="A0A4R4SE75"/>
<sequence length="130" mass="14673">MWKRTLRIGGLVVPPPLAELVRSGRWVAPRDDRVLTEVFGEEPEQPEFYGKAMLVRQNASWQALRADEVAGIDTARTVVIGDLGPDMPFVLDYRTSPDDPRVLYLGGPGDVRWRQVAANAAELIDRLYRR</sequence>
<dbReference type="RefSeq" id="WP_132822363.1">
    <property type="nucleotide sequence ID" value="NZ_SMKI01000795.1"/>
</dbReference>
<keyword evidence="2" id="KW-1185">Reference proteome</keyword>
<evidence type="ECO:0000313" key="1">
    <source>
        <dbReference type="EMBL" id="TDC60569.1"/>
    </source>
</evidence>
<dbReference type="Proteomes" id="UP000295345">
    <property type="component" value="Unassembled WGS sequence"/>
</dbReference>
<gene>
    <name evidence="1" type="ORF">E1283_35985</name>
</gene>